<dbReference type="EMBL" id="ML737139">
    <property type="protein sequence ID" value="KAE8341657.1"/>
    <property type="molecule type" value="Genomic_DNA"/>
</dbReference>
<dbReference type="AlphaFoldDB" id="A0A5N6Y851"/>
<dbReference type="Proteomes" id="UP000325558">
    <property type="component" value="Unassembled WGS sequence"/>
</dbReference>
<gene>
    <name evidence="1" type="ORF">BDV24DRAFT_49435</name>
</gene>
<accession>A0A5N6Y851</accession>
<reference evidence="1" key="1">
    <citation type="submission" date="2019-04" db="EMBL/GenBank/DDBJ databases">
        <title>Friends and foes A comparative genomics study of 23 Aspergillus species from section Flavi.</title>
        <authorList>
            <consortium name="DOE Joint Genome Institute"/>
            <person name="Kjaerbolling I."/>
            <person name="Vesth T."/>
            <person name="Frisvad J.C."/>
            <person name="Nybo J.L."/>
            <person name="Theobald S."/>
            <person name="Kildgaard S."/>
            <person name="Isbrandt T."/>
            <person name="Kuo A."/>
            <person name="Sato A."/>
            <person name="Lyhne E.K."/>
            <person name="Kogle M.E."/>
            <person name="Wiebenga A."/>
            <person name="Kun R.S."/>
            <person name="Lubbers R.J."/>
            <person name="Makela M.R."/>
            <person name="Barry K."/>
            <person name="Chovatia M."/>
            <person name="Clum A."/>
            <person name="Daum C."/>
            <person name="Haridas S."/>
            <person name="He G."/>
            <person name="LaButti K."/>
            <person name="Lipzen A."/>
            <person name="Mondo S."/>
            <person name="Riley R."/>
            <person name="Salamov A."/>
            <person name="Simmons B.A."/>
            <person name="Magnuson J.K."/>
            <person name="Henrissat B."/>
            <person name="Mortensen U.H."/>
            <person name="Larsen T.O."/>
            <person name="Devries R.P."/>
            <person name="Grigoriev I.V."/>
            <person name="Machida M."/>
            <person name="Baker S.E."/>
            <person name="Andersen M.R."/>
        </authorList>
    </citation>
    <scope>NUCLEOTIDE SEQUENCE</scope>
    <source>
        <strain evidence="1">CBS 117612</strain>
    </source>
</reference>
<sequence>MYFADARKSICSAWCNLYLFTSYFRFYRQFSDCITCMTLPCHLLFILIYLSCTACCSSYDLLATAGFLASFFSFDFHSTLMFPSSWAEASHVRLTRLCVLVYHSSITSLGSFSVKQSDE</sequence>
<proteinExistence type="predicted"/>
<dbReference type="OrthoDB" id="10417778at2759"/>
<organism evidence="1">
    <name type="scientific">Aspergillus arachidicola</name>
    <dbReference type="NCBI Taxonomy" id="656916"/>
    <lineage>
        <taxon>Eukaryota</taxon>
        <taxon>Fungi</taxon>
        <taxon>Dikarya</taxon>
        <taxon>Ascomycota</taxon>
        <taxon>Pezizomycotina</taxon>
        <taxon>Eurotiomycetes</taxon>
        <taxon>Eurotiomycetidae</taxon>
        <taxon>Eurotiales</taxon>
        <taxon>Aspergillaceae</taxon>
        <taxon>Aspergillus</taxon>
        <taxon>Aspergillus subgen. Circumdati</taxon>
    </lineage>
</organism>
<name>A0A5N6Y851_9EURO</name>
<protein>
    <submittedName>
        <fullName evidence="1">Uncharacterized protein</fullName>
    </submittedName>
</protein>
<evidence type="ECO:0000313" key="1">
    <source>
        <dbReference type="EMBL" id="KAE8341657.1"/>
    </source>
</evidence>